<proteinExistence type="predicted"/>
<dbReference type="Proteomes" id="UP000063429">
    <property type="component" value="Chromosome"/>
</dbReference>
<dbReference type="Gene3D" id="2.60.120.620">
    <property type="entry name" value="q2cbj1_9rhob like domain"/>
    <property type="match status" value="1"/>
</dbReference>
<reference evidence="3" key="1">
    <citation type="journal article" date="2015" name="Genome Announc.">
        <title>Complete Genome Sequence of Herbaspirillum hiltneri N3 (DSM 17495), Isolated from Surface-Sterilized Wheat Roots.</title>
        <authorList>
            <person name="Guizelini D."/>
            <person name="Saizaki P.M."/>
            <person name="Coimbra N.A."/>
            <person name="Weiss V.A."/>
            <person name="Faoro H."/>
            <person name="Sfeir M.Z."/>
            <person name="Baura V.A."/>
            <person name="Monteiro R.A."/>
            <person name="Chubatsu L.S."/>
            <person name="Souza E.M."/>
            <person name="Cruz L.M."/>
            <person name="Pedrosa F.O."/>
            <person name="Raittz R.T."/>
            <person name="Marchaukoski J.N."/>
            <person name="Steffens M.B."/>
        </authorList>
    </citation>
    <scope>NUCLEOTIDE SEQUENCE [LARGE SCALE GENOMIC DNA]</scope>
    <source>
        <strain evidence="3">N3</strain>
    </source>
</reference>
<gene>
    <name evidence="2" type="ORF">F506_20010</name>
</gene>
<evidence type="ECO:0008006" key="4">
    <source>
        <dbReference type="Google" id="ProtNLM"/>
    </source>
</evidence>
<protein>
    <recommendedName>
        <fullName evidence="4">Phytanoyl-CoA dioxygenase PhyH</fullName>
    </recommendedName>
</protein>
<organism evidence="2 3">
    <name type="scientific">Herbaspirillum hiltneri N3</name>
    <dbReference type="NCBI Taxonomy" id="1262470"/>
    <lineage>
        <taxon>Bacteria</taxon>
        <taxon>Pseudomonadati</taxon>
        <taxon>Pseudomonadota</taxon>
        <taxon>Betaproteobacteria</taxon>
        <taxon>Burkholderiales</taxon>
        <taxon>Oxalobacteraceae</taxon>
        <taxon>Herbaspirillum</taxon>
    </lineage>
</organism>
<accession>A0ABN4I3C9</accession>
<dbReference type="SUPFAM" id="SSF51197">
    <property type="entry name" value="Clavaminate synthase-like"/>
    <property type="match status" value="1"/>
</dbReference>
<keyword evidence="3" id="KW-1185">Reference proteome</keyword>
<comment type="cofactor">
    <cofactor evidence="1">
        <name>Fe(2+)</name>
        <dbReference type="ChEBI" id="CHEBI:29033"/>
    </cofactor>
</comment>
<evidence type="ECO:0000313" key="3">
    <source>
        <dbReference type="Proteomes" id="UP000063429"/>
    </source>
</evidence>
<name>A0ABN4I3C9_9BURK</name>
<sequence length="279" mass="31880">MGKILDRDQIRFYKENGYLEAEDIFDVALLDETLRHFNLSFVQQLERRNLAVEPGATLDALHKNMATLLGADVQLYLATLRMCSKLYGVYRLMTEERLRSAVEDLGVTTPLFQTTPVLHLMSRQLVIPGGYQGFDVHQDWTSVQGSLDTVTTWIPFMDIDANLFTMEVVPGSHLKGLASGVQEENIFRVDEKHFSEGDFEPVRVRKGGVCLMSNFTVHRSSRKGDDRMRISVSGRYENASEASFVEREYPFTQSKSLHRGFITENFPSQQRVQDVFQVK</sequence>
<dbReference type="RefSeq" id="WP_053200339.1">
    <property type="nucleotide sequence ID" value="NZ_CP011409.1"/>
</dbReference>
<dbReference type="PANTHER" id="PTHR20883">
    <property type="entry name" value="PHYTANOYL-COA DIOXYGENASE DOMAIN CONTAINING 1"/>
    <property type="match status" value="1"/>
</dbReference>
<dbReference type="PANTHER" id="PTHR20883:SF48">
    <property type="entry name" value="ECTOINE DIOXYGENASE"/>
    <property type="match status" value="1"/>
</dbReference>
<evidence type="ECO:0000256" key="1">
    <source>
        <dbReference type="ARBA" id="ARBA00001954"/>
    </source>
</evidence>
<dbReference type="Pfam" id="PF05721">
    <property type="entry name" value="PhyH"/>
    <property type="match status" value="1"/>
</dbReference>
<evidence type="ECO:0000313" key="2">
    <source>
        <dbReference type="EMBL" id="AKZ64634.1"/>
    </source>
</evidence>
<dbReference type="EMBL" id="CP011409">
    <property type="protein sequence ID" value="AKZ64634.1"/>
    <property type="molecule type" value="Genomic_DNA"/>
</dbReference>
<dbReference type="InterPro" id="IPR008775">
    <property type="entry name" value="Phytyl_CoA_dOase-like"/>
</dbReference>